<keyword evidence="11" id="KW-1185">Reference proteome</keyword>
<proteinExistence type="inferred from homology"/>
<evidence type="ECO:0000256" key="4">
    <source>
        <dbReference type="ARBA" id="ARBA00022475"/>
    </source>
</evidence>
<feature type="transmembrane region" description="Helical" evidence="8">
    <location>
        <begin position="75"/>
        <end position="92"/>
    </location>
</feature>
<evidence type="ECO:0000256" key="6">
    <source>
        <dbReference type="ARBA" id="ARBA00022989"/>
    </source>
</evidence>
<organism evidence="10 11">
    <name type="scientific">Myroides guanonis</name>
    <dbReference type="NCBI Taxonomy" id="1150112"/>
    <lineage>
        <taxon>Bacteria</taxon>
        <taxon>Pseudomonadati</taxon>
        <taxon>Bacteroidota</taxon>
        <taxon>Flavobacteriia</taxon>
        <taxon>Flavobacteriales</taxon>
        <taxon>Flavobacteriaceae</taxon>
        <taxon>Myroides</taxon>
    </lineage>
</organism>
<accession>A0A1I3SRT4</accession>
<dbReference type="GO" id="GO:0042910">
    <property type="term" value="F:xenobiotic transmembrane transporter activity"/>
    <property type="evidence" value="ECO:0007669"/>
    <property type="project" value="InterPro"/>
</dbReference>
<keyword evidence="7 8" id="KW-0472">Membrane</keyword>
<feature type="transmembrane region" description="Helical" evidence="8">
    <location>
        <begin position="302"/>
        <end position="326"/>
    </location>
</feature>
<feature type="transmembrane region" description="Helical" evidence="8">
    <location>
        <begin position="364"/>
        <end position="383"/>
    </location>
</feature>
<dbReference type="NCBIfam" id="TIGR00710">
    <property type="entry name" value="efflux_Bcr_CflA"/>
    <property type="match status" value="1"/>
</dbReference>
<dbReference type="NCBIfam" id="NF008270">
    <property type="entry name" value="PRK11043.1"/>
    <property type="match status" value="1"/>
</dbReference>
<keyword evidence="4" id="KW-1003">Cell membrane</keyword>
<protein>
    <submittedName>
        <fullName evidence="10">Drug resistance transporter, Bcr/CflA subfamily</fullName>
    </submittedName>
</protein>
<comment type="similarity">
    <text evidence="2">Belongs to the major facilitator superfamily. Bcr/CmlA family.</text>
</comment>
<feature type="transmembrane region" description="Helical" evidence="8">
    <location>
        <begin position="239"/>
        <end position="262"/>
    </location>
</feature>
<dbReference type="InterPro" id="IPR004812">
    <property type="entry name" value="Efflux_drug-R_Bcr/CmlA"/>
</dbReference>
<reference evidence="11" key="1">
    <citation type="submission" date="2016-10" db="EMBL/GenBank/DDBJ databases">
        <authorList>
            <person name="Varghese N."/>
            <person name="Submissions S."/>
        </authorList>
    </citation>
    <scope>NUCLEOTIDE SEQUENCE [LARGE SCALE GENOMIC DNA]</scope>
    <source>
        <strain evidence="11">DSM 26542</strain>
    </source>
</reference>
<evidence type="ECO:0000256" key="2">
    <source>
        <dbReference type="ARBA" id="ARBA00006236"/>
    </source>
</evidence>
<dbReference type="Gene3D" id="1.20.1720.10">
    <property type="entry name" value="Multidrug resistance protein D"/>
    <property type="match status" value="1"/>
</dbReference>
<name>A0A1I3SRT4_9FLAO</name>
<dbReference type="Proteomes" id="UP000243887">
    <property type="component" value="Unassembled WGS sequence"/>
</dbReference>
<evidence type="ECO:0000256" key="7">
    <source>
        <dbReference type="ARBA" id="ARBA00023136"/>
    </source>
</evidence>
<feature type="transmembrane region" description="Helical" evidence="8">
    <location>
        <begin position="98"/>
        <end position="121"/>
    </location>
</feature>
<dbReference type="PROSITE" id="PS50850">
    <property type="entry name" value="MFS"/>
    <property type="match status" value="1"/>
</dbReference>
<dbReference type="InterPro" id="IPR036259">
    <property type="entry name" value="MFS_trans_sf"/>
</dbReference>
<evidence type="ECO:0000256" key="3">
    <source>
        <dbReference type="ARBA" id="ARBA00022448"/>
    </source>
</evidence>
<keyword evidence="6 8" id="KW-1133">Transmembrane helix</keyword>
<dbReference type="EMBL" id="FORU01000011">
    <property type="protein sequence ID" value="SFJ60932.1"/>
    <property type="molecule type" value="Genomic_DNA"/>
</dbReference>
<evidence type="ECO:0000313" key="10">
    <source>
        <dbReference type="EMBL" id="SFJ60932.1"/>
    </source>
</evidence>
<feature type="transmembrane region" description="Helical" evidence="8">
    <location>
        <begin position="133"/>
        <end position="155"/>
    </location>
</feature>
<feature type="transmembrane region" description="Helical" evidence="8">
    <location>
        <begin position="208"/>
        <end position="227"/>
    </location>
</feature>
<dbReference type="GO" id="GO:1990961">
    <property type="term" value="P:xenobiotic detoxification by transmembrane export across the plasma membrane"/>
    <property type="evidence" value="ECO:0007669"/>
    <property type="project" value="InterPro"/>
</dbReference>
<dbReference type="RefSeq" id="WP_090679728.1">
    <property type="nucleotide sequence ID" value="NZ_FORU01000011.1"/>
</dbReference>
<dbReference type="InterPro" id="IPR011701">
    <property type="entry name" value="MFS"/>
</dbReference>
<dbReference type="Pfam" id="PF07690">
    <property type="entry name" value="MFS_1"/>
    <property type="match status" value="1"/>
</dbReference>
<dbReference type="PANTHER" id="PTHR23502">
    <property type="entry name" value="MAJOR FACILITATOR SUPERFAMILY"/>
    <property type="match status" value="1"/>
</dbReference>
<feature type="transmembrane region" description="Helical" evidence="8">
    <location>
        <begin position="274"/>
        <end position="296"/>
    </location>
</feature>
<feature type="transmembrane region" description="Helical" evidence="8">
    <location>
        <begin position="7"/>
        <end position="24"/>
    </location>
</feature>
<evidence type="ECO:0000256" key="1">
    <source>
        <dbReference type="ARBA" id="ARBA00004651"/>
    </source>
</evidence>
<gene>
    <name evidence="10" type="ORF">SAMN04487893_11144</name>
</gene>
<evidence type="ECO:0000256" key="5">
    <source>
        <dbReference type="ARBA" id="ARBA00022692"/>
    </source>
</evidence>
<keyword evidence="3" id="KW-0813">Transport</keyword>
<feature type="transmembrane region" description="Helical" evidence="8">
    <location>
        <begin position="161"/>
        <end position="180"/>
    </location>
</feature>
<sequence length="387" mass="42337">MQQKSNFIFMTYLAGLSMIGFLATDMYLPAFEAIRVDLNTTENKVSASLSLFLGGYALAQLIWGPISDHFGKRTAILSGLLLFVLSSIAIFVSDSVMLILAFRLTQAMGVCAAAVSWQALAIDYYPIEKTKRVFATIMPLVALSPALAPLLGTVLQEHFGWRSIFIVLALIALLLMAYTFTLSKKTRSSDSESKIESKSYLSFLKSKVFTGNVIIYASCTASFFAWLTGSPFILHNLGYSASVIGWSYVPQTIAFLIGGFGYRYVSTKIENDVILPKLLIVYSICMVALFLEAVLLTPNLTLILIPFCLMAFVNGACYPIVVSDALTPFHKHSGKASALLNFLQLSACFISSTLVSVFSDNPLLTTTIVMLLTVITVVIGYRIRKSA</sequence>
<feature type="transmembrane region" description="Helical" evidence="8">
    <location>
        <begin position="338"/>
        <end position="358"/>
    </location>
</feature>
<keyword evidence="5 8" id="KW-0812">Transmembrane</keyword>
<evidence type="ECO:0000259" key="9">
    <source>
        <dbReference type="PROSITE" id="PS50850"/>
    </source>
</evidence>
<comment type="subcellular location">
    <subcellularLocation>
        <location evidence="1">Cell membrane</location>
        <topology evidence="1">Multi-pass membrane protein</topology>
    </subcellularLocation>
</comment>
<evidence type="ECO:0000313" key="11">
    <source>
        <dbReference type="Proteomes" id="UP000243887"/>
    </source>
</evidence>
<dbReference type="SUPFAM" id="SSF103473">
    <property type="entry name" value="MFS general substrate transporter"/>
    <property type="match status" value="1"/>
</dbReference>
<feature type="transmembrane region" description="Helical" evidence="8">
    <location>
        <begin position="44"/>
        <end position="63"/>
    </location>
</feature>
<dbReference type="STRING" id="1150112.SAMN04487893_11144"/>
<dbReference type="FunFam" id="1.20.1720.10:FF:000005">
    <property type="entry name" value="Bcr/CflA family efflux transporter"/>
    <property type="match status" value="1"/>
</dbReference>
<dbReference type="AlphaFoldDB" id="A0A1I3SRT4"/>
<dbReference type="PANTHER" id="PTHR23502:SF162">
    <property type="entry name" value="INNER MEMBRANE TRANSPORT PROTEIN YDHC"/>
    <property type="match status" value="1"/>
</dbReference>
<evidence type="ECO:0000256" key="8">
    <source>
        <dbReference type="SAM" id="Phobius"/>
    </source>
</evidence>
<dbReference type="CDD" id="cd17320">
    <property type="entry name" value="MFS_MdfA_MDR_like"/>
    <property type="match status" value="1"/>
</dbReference>
<dbReference type="GO" id="GO:0005886">
    <property type="term" value="C:plasma membrane"/>
    <property type="evidence" value="ECO:0007669"/>
    <property type="project" value="UniProtKB-SubCell"/>
</dbReference>
<dbReference type="InterPro" id="IPR020846">
    <property type="entry name" value="MFS_dom"/>
</dbReference>
<dbReference type="OrthoDB" id="9800416at2"/>
<feature type="domain" description="Major facilitator superfamily (MFS) profile" evidence="9">
    <location>
        <begin position="8"/>
        <end position="385"/>
    </location>
</feature>